<gene>
    <name evidence="2" type="ORF">F442_19928</name>
</gene>
<organism evidence="2 3">
    <name type="scientific">Phytophthora nicotianae P10297</name>
    <dbReference type="NCBI Taxonomy" id="1317064"/>
    <lineage>
        <taxon>Eukaryota</taxon>
        <taxon>Sar</taxon>
        <taxon>Stramenopiles</taxon>
        <taxon>Oomycota</taxon>
        <taxon>Peronosporomycetes</taxon>
        <taxon>Peronosporales</taxon>
        <taxon>Peronosporaceae</taxon>
        <taxon>Phytophthora</taxon>
    </lineage>
</organism>
<dbReference type="PROSITE" id="PS51257">
    <property type="entry name" value="PROKAR_LIPOPROTEIN"/>
    <property type="match status" value="1"/>
</dbReference>
<dbReference type="Proteomes" id="UP000018948">
    <property type="component" value="Unassembled WGS sequence"/>
</dbReference>
<dbReference type="AlphaFoldDB" id="W2Y975"/>
<proteinExistence type="predicted"/>
<feature type="region of interest" description="Disordered" evidence="1">
    <location>
        <begin position="43"/>
        <end position="63"/>
    </location>
</feature>
<reference evidence="2 3" key="1">
    <citation type="submission" date="2013-11" db="EMBL/GenBank/DDBJ databases">
        <title>The Genome Sequence of Phytophthora parasitica P10297.</title>
        <authorList>
            <consortium name="The Broad Institute Genomics Platform"/>
            <person name="Russ C."/>
            <person name="Tyler B."/>
            <person name="Panabieres F."/>
            <person name="Shan W."/>
            <person name="Tripathy S."/>
            <person name="Grunwald N."/>
            <person name="Machado M."/>
            <person name="Johnson C.S."/>
            <person name="Walker B."/>
            <person name="Young S.K."/>
            <person name="Zeng Q."/>
            <person name="Gargeya S."/>
            <person name="Fitzgerald M."/>
            <person name="Haas B."/>
            <person name="Abouelleil A."/>
            <person name="Allen A.W."/>
            <person name="Alvarado L."/>
            <person name="Arachchi H.M."/>
            <person name="Berlin A.M."/>
            <person name="Chapman S.B."/>
            <person name="Gainer-Dewar J."/>
            <person name="Goldberg J."/>
            <person name="Griggs A."/>
            <person name="Gujja S."/>
            <person name="Hansen M."/>
            <person name="Howarth C."/>
            <person name="Imamovic A."/>
            <person name="Ireland A."/>
            <person name="Larimer J."/>
            <person name="McCowan C."/>
            <person name="Murphy C."/>
            <person name="Pearson M."/>
            <person name="Poon T.W."/>
            <person name="Priest M."/>
            <person name="Roberts A."/>
            <person name="Saif S."/>
            <person name="Shea T."/>
            <person name="Sisk P."/>
            <person name="Sykes S."/>
            <person name="Wortman J."/>
            <person name="Nusbaum C."/>
            <person name="Birren B."/>
        </authorList>
    </citation>
    <scope>NUCLEOTIDE SEQUENCE [LARGE SCALE GENOMIC DNA]</scope>
    <source>
        <strain evidence="2 3">P10297</strain>
    </source>
</reference>
<evidence type="ECO:0000313" key="3">
    <source>
        <dbReference type="Proteomes" id="UP000018948"/>
    </source>
</evidence>
<comment type="caution">
    <text evidence="2">The sequence shown here is derived from an EMBL/GenBank/DDBJ whole genome shotgun (WGS) entry which is preliminary data.</text>
</comment>
<evidence type="ECO:0000313" key="2">
    <source>
        <dbReference type="EMBL" id="ETP31183.1"/>
    </source>
</evidence>
<dbReference type="EMBL" id="ANIY01004163">
    <property type="protein sequence ID" value="ETP31183.1"/>
    <property type="molecule type" value="Genomic_DNA"/>
</dbReference>
<sequence>MARKLILRGCRYLPSGSAWWRCTNTSWSAGVVSSCERDGHVPMWHTTAPPSPRPVRRDSKRNSWRERDWSHRSLPIRVCAGSCCEITGRGALQCCCGVRFASDKLARRMVHVRVYGVNCLDAHTNTTKLKQSDGRSATDHVKNCSASQ</sequence>
<protein>
    <submittedName>
        <fullName evidence="2">Uncharacterized protein</fullName>
    </submittedName>
</protein>
<evidence type="ECO:0000256" key="1">
    <source>
        <dbReference type="SAM" id="MobiDB-lite"/>
    </source>
</evidence>
<accession>W2Y975</accession>
<name>W2Y975_PHYNI</name>